<protein>
    <submittedName>
        <fullName evidence="3">Uncharacterized protein</fullName>
    </submittedName>
</protein>
<dbReference type="AlphaFoldDB" id="A0A1I7U8T6"/>
<reference evidence="3" key="1">
    <citation type="submission" date="2016-11" db="UniProtKB">
        <authorList>
            <consortium name="WormBaseParasite"/>
        </authorList>
    </citation>
    <scope>IDENTIFICATION</scope>
</reference>
<name>A0A1I7U8T6_9PELO</name>
<dbReference type="WBParaSite" id="Csp11.Scaffold629.g16020.t1">
    <property type="protein sequence ID" value="Csp11.Scaffold629.g16020.t1"/>
    <property type="gene ID" value="Csp11.Scaffold629.g16020"/>
</dbReference>
<dbReference type="Proteomes" id="UP000095282">
    <property type="component" value="Unplaced"/>
</dbReference>
<evidence type="ECO:0000313" key="3">
    <source>
        <dbReference type="WBParaSite" id="Csp11.Scaffold629.g16020.t1"/>
    </source>
</evidence>
<evidence type="ECO:0000256" key="1">
    <source>
        <dbReference type="SAM" id="MobiDB-lite"/>
    </source>
</evidence>
<sequence>MGIDWERWAVSRCRRWGRFDGTATRRRRMVEVQRPGGSDDDDDGKNSDQEAAQGEKELQKDNQKSGFRRIGCPRATATRPVILEPGFPSRSVKRKGRIVWTWRT</sequence>
<accession>A0A1I7U8T6</accession>
<proteinExistence type="predicted"/>
<feature type="region of interest" description="Disordered" evidence="1">
    <location>
        <begin position="27"/>
        <end position="75"/>
    </location>
</feature>
<evidence type="ECO:0000313" key="2">
    <source>
        <dbReference type="Proteomes" id="UP000095282"/>
    </source>
</evidence>
<keyword evidence="2" id="KW-1185">Reference proteome</keyword>
<feature type="compositionally biased region" description="Basic and acidic residues" evidence="1">
    <location>
        <begin position="44"/>
        <end position="63"/>
    </location>
</feature>
<organism evidence="2 3">
    <name type="scientific">Caenorhabditis tropicalis</name>
    <dbReference type="NCBI Taxonomy" id="1561998"/>
    <lineage>
        <taxon>Eukaryota</taxon>
        <taxon>Metazoa</taxon>
        <taxon>Ecdysozoa</taxon>
        <taxon>Nematoda</taxon>
        <taxon>Chromadorea</taxon>
        <taxon>Rhabditida</taxon>
        <taxon>Rhabditina</taxon>
        <taxon>Rhabditomorpha</taxon>
        <taxon>Rhabditoidea</taxon>
        <taxon>Rhabditidae</taxon>
        <taxon>Peloderinae</taxon>
        <taxon>Caenorhabditis</taxon>
    </lineage>
</organism>